<dbReference type="RefSeq" id="WP_240827606.1">
    <property type="nucleotide sequence ID" value="NZ_JAKWBL010000001.1"/>
</dbReference>
<dbReference type="InterPro" id="IPR000086">
    <property type="entry name" value="NUDIX_hydrolase_dom"/>
</dbReference>
<dbReference type="PANTHER" id="PTHR43736:SF1">
    <property type="entry name" value="DIHYDRONEOPTERIN TRIPHOSPHATE DIPHOSPHATASE"/>
    <property type="match status" value="1"/>
</dbReference>
<protein>
    <submittedName>
        <fullName evidence="2">NUDIX domain-containing protein</fullName>
    </submittedName>
</protein>
<dbReference type="Proteomes" id="UP001202248">
    <property type="component" value="Unassembled WGS sequence"/>
</dbReference>
<evidence type="ECO:0000313" key="3">
    <source>
        <dbReference type="Proteomes" id="UP001202248"/>
    </source>
</evidence>
<sequence length="154" mass="17813">METGITSINLRVYGVLVNDKKQVLVSDERIYYNNLEVTKFPGGGLELGEGTIECVIRECKEEIGIDVEVIDHIYTTDFFQQSAYNPEHQIVSVYYLIKPLEPLRIHVNNGAAVYPKEVSEIFRFVDWNYFNEDVMTLPIDKVVARIMKEKYESL</sequence>
<dbReference type="Pfam" id="PF00293">
    <property type="entry name" value="NUDIX"/>
    <property type="match status" value="1"/>
</dbReference>
<dbReference type="EMBL" id="JAKWBL010000001">
    <property type="protein sequence ID" value="MCH5598202.1"/>
    <property type="molecule type" value="Genomic_DNA"/>
</dbReference>
<name>A0ABS9SIK8_9BACT</name>
<evidence type="ECO:0000259" key="1">
    <source>
        <dbReference type="PROSITE" id="PS51462"/>
    </source>
</evidence>
<gene>
    <name evidence="2" type="ORF">MKP09_09925</name>
</gene>
<proteinExistence type="predicted"/>
<keyword evidence="3" id="KW-1185">Reference proteome</keyword>
<evidence type="ECO:0000313" key="2">
    <source>
        <dbReference type="EMBL" id="MCH5598202.1"/>
    </source>
</evidence>
<dbReference type="PANTHER" id="PTHR43736">
    <property type="entry name" value="ADP-RIBOSE PYROPHOSPHATASE"/>
    <property type="match status" value="1"/>
</dbReference>
<organism evidence="2 3">
    <name type="scientific">Niabella ginsengisoli</name>
    <dbReference type="NCBI Taxonomy" id="522298"/>
    <lineage>
        <taxon>Bacteria</taxon>
        <taxon>Pseudomonadati</taxon>
        <taxon>Bacteroidota</taxon>
        <taxon>Chitinophagia</taxon>
        <taxon>Chitinophagales</taxon>
        <taxon>Chitinophagaceae</taxon>
        <taxon>Niabella</taxon>
    </lineage>
</organism>
<dbReference type="SUPFAM" id="SSF55811">
    <property type="entry name" value="Nudix"/>
    <property type="match status" value="1"/>
</dbReference>
<reference evidence="2 3" key="1">
    <citation type="submission" date="2022-02" db="EMBL/GenBank/DDBJ databases">
        <authorList>
            <person name="Min J."/>
        </authorList>
    </citation>
    <scope>NUCLEOTIDE SEQUENCE [LARGE SCALE GENOMIC DNA]</scope>
    <source>
        <strain evidence="2 3">GR10-1</strain>
    </source>
</reference>
<dbReference type="PROSITE" id="PS51462">
    <property type="entry name" value="NUDIX"/>
    <property type="match status" value="1"/>
</dbReference>
<dbReference type="InterPro" id="IPR015797">
    <property type="entry name" value="NUDIX_hydrolase-like_dom_sf"/>
</dbReference>
<feature type="domain" description="Nudix hydrolase" evidence="1">
    <location>
        <begin position="7"/>
        <end position="149"/>
    </location>
</feature>
<comment type="caution">
    <text evidence="2">The sequence shown here is derived from an EMBL/GenBank/DDBJ whole genome shotgun (WGS) entry which is preliminary data.</text>
</comment>
<accession>A0ABS9SIK8</accession>
<dbReference type="Gene3D" id="3.90.79.10">
    <property type="entry name" value="Nucleoside Triphosphate Pyrophosphohydrolase"/>
    <property type="match status" value="1"/>
</dbReference>